<evidence type="ECO:0000259" key="1">
    <source>
        <dbReference type="Pfam" id="PF24626"/>
    </source>
</evidence>
<sequence length="163" mass="18695">MKQLADKGITERIFAEGDWVYLKLQPYKQLTTRNEKQHKLSSKYFGPFQIIRRIGHVAYELNLPPEAKIHPVVHVSQLRKAVGVQCQPEDVSLLNADELQIVPLAILYRKMVKGGIVAATKWLIHWSNCSPAYATWEFAEYLVLRFPHMNLEDKVLDGRGNVA</sequence>
<protein>
    <submittedName>
        <fullName evidence="2">Chromo domain-containing protein</fullName>
    </submittedName>
</protein>
<comment type="caution">
    <text evidence="2">The sequence shown here is derived from an EMBL/GenBank/DDBJ whole genome shotgun (WGS) entry which is preliminary data.</text>
</comment>
<accession>A0A1Q3BUP0</accession>
<dbReference type="STRING" id="3775.A0A1Q3BUP0"/>
<dbReference type="InterPro" id="IPR056924">
    <property type="entry name" value="SH3_Tf2-1"/>
</dbReference>
<name>A0A1Q3BUP0_CEPFO</name>
<reference evidence="3" key="1">
    <citation type="submission" date="2016-04" db="EMBL/GenBank/DDBJ databases">
        <title>Cephalotus genome sequencing.</title>
        <authorList>
            <person name="Fukushima K."/>
            <person name="Hasebe M."/>
            <person name="Fang X."/>
        </authorList>
    </citation>
    <scope>NUCLEOTIDE SEQUENCE [LARGE SCALE GENOMIC DNA]</scope>
    <source>
        <strain evidence="3">cv. St1</strain>
    </source>
</reference>
<dbReference type="SUPFAM" id="SSF54160">
    <property type="entry name" value="Chromo domain-like"/>
    <property type="match status" value="1"/>
</dbReference>
<dbReference type="PANTHER" id="PTHR46148">
    <property type="entry name" value="CHROMO DOMAIN-CONTAINING PROTEIN"/>
    <property type="match status" value="1"/>
</dbReference>
<evidence type="ECO:0000313" key="2">
    <source>
        <dbReference type="EMBL" id="GAV71463.1"/>
    </source>
</evidence>
<dbReference type="OrthoDB" id="1744105at2759"/>
<dbReference type="Pfam" id="PF24626">
    <property type="entry name" value="SH3_Tf2-1"/>
    <property type="match status" value="1"/>
</dbReference>
<organism evidence="2 3">
    <name type="scientific">Cephalotus follicularis</name>
    <name type="common">Albany pitcher plant</name>
    <dbReference type="NCBI Taxonomy" id="3775"/>
    <lineage>
        <taxon>Eukaryota</taxon>
        <taxon>Viridiplantae</taxon>
        <taxon>Streptophyta</taxon>
        <taxon>Embryophyta</taxon>
        <taxon>Tracheophyta</taxon>
        <taxon>Spermatophyta</taxon>
        <taxon>Magnoliopsida</taxon>
        <taxon>eudicotyledons</taxon>
        <taxon>Gunneridae</taxon>
        <taxon>Pentapetalae</taxon>
        <taxon>rosids</taxon>
        <taxon>fabids</taxon>
        <taxon>Oxalidales</taxon>
        <taxon>Cephalotaceae</taxon>
        <taxon>Cephalotus</taxon>
    </lineage>
</organism>
<dbReference type="PANTHER" id="PTHR46148:SF52">
    <property type="entry name" value="OS04G0603800 PROTEIN"/>
    <property type="match status" value="1"/>
</dbReference>
<dbReference type="Proteomes" id="UP000187406">
    <property type="component" value="Unassembled WGS sequence"/>
</dbReference>
<keyword evidence="3" id="KW-1185">Reference proteome</keyword>
<dbReference type="AlphaFoldDB" id="A0A1Q3BUP0"/>
<gene>
    <name evidence="2" type="ORF">CFOL_v3_14957</name>
</gene>
<dbReference type="InterPro" id="IPR016197">
    <property type="entry name" value="Chromo-like_dom_sf"/>
</dbReference>
<feature type="domain" description="Tf2-1-like SH3-like" evidence="1">
    <location>
        <begin position="17"/>
        <end position="81"/>
    </location>
</feature>
<evidence type="ECO:0000313" key="3">
    <source>
        <dbReference type="Proteomes" id="UP000187406"/>
    </source>
</evidence>
<dbReference type="EMBL" id="BDDD01000916">
    <property type="protein sequence ID" value="GAV71463.1"/>
    <property type="molecule type" value="Genomic_DNA"/>
</dbReference>
<dbReference type="InParanoid" id="A0A1Q3BUP0"/>
<proteinExistence type="predicted"/>